<dbReference type="SUPFAM" id="SSF51445">
    <property type="entry name" value="(Trans)glycosidases"/>
    <property type="match status" value="1"/>
</dbReference>
<organism evidence="2 3">
    <name type="scientific">Nocardia terpenica</name>
    <dbReference type="NCBI Taxonomy" id="455432"/>
    <lineage>
        <taxon>Bacteria</taxon>
        <taxon>Bacillati</taxon>
        <taxon>Actinomycetota</taxon>
        <taxon>Actinomycetes</taxon>
        <taxon>Mycobacteriales</taxon>
        <taxon>Nocardiaceae</taxon>
        <taxon>Nocardia</taxon>
    </lineage>
</organism>
<name>A0A6G9Z4J1_9NOCA</name>
<evidence type="ECO:0000256" key="1">
    <source>
        <dbReference type="SAM" id="SignalP"/>
    </source>
</evidence>
<dbReference type="InterPro" id="IPR017853">
    <property type="entry name" value="GH"/>
</dbReference>
<gene>
    <name evidence="2" type="ORF">F6W96_20685</name>
</gene>
<keyword evidence="1" id="KW-0732">Signal</keyword>
<proteinExistence type="predicted"/>
<dbReference type="RefSeq" id="WP_167487696.1">
    <property type="nucleotide sequence ID" value="NZ_CP046173.1"/>
</dbReference>
<sequence length="332" mass="36925">MRGRYFAARLGSVFVAVMVLAGCGTDRPVSAPTQPSGPENWLYTSIGDFDANVESLLERPDIAGVQIVVPWKMLEPSKDHYDFSPIDTVLDAATARHKKLFVQIQDRFFTLPARLPRYLLTDPEYDGGAAPAEGDNGLGAQPPGAVAAQWNPNVRQRFHRLLAALAQRFDGKIAGVNLPETSTQVDTAHDRTGFSCDANFDAALDNMAYGKTVFTRSAFVQYINFWQCEWNNDHRYMERAFAFARAHGVGIGGPDVLPDRPAQMENSYPFLNRYKGTLPLVTMAVQEPDFQYTNPATGKPYTRTDFTAFAANHLGADIIFWATTAPWLRQHE</sequence>
<dbReference type="Proteomes" id="UP000500953">
    <property type="component" value="Chromosome"/>
</dbReference>
<accession>A0A6G9Z4J1</accession>
<evidence type="ECO:0000313" key="3">
    <source>
        <dbReference type="Proteomes" id="UP000500953"/>
    </source>
</evidence>
<dbReference type="AlphaFoldDB" id="A0A6G9Z4J1"/>
<feature type="chain" id="PRO_5038600942" description="Glycoside hydrolase family 42 N-terminal domain-containing protein" evidence="1">
    <location>
        <begin position="22"/>
        <end position="332"/>
    </location>
</feature>
<dbReference type="EMBL" id="CP046173">
    <property type="protein sequence ID" value="QIS20350.1"/>
    <property type="molecule type" value="Genomic_DNA"/>
</dbReference>
<dbReference type="Gene3D" id="3.20.20.80">
    <property type="entry name" value="Glycosidases"/>
    <property type="match status" value="1"/>
</dbReference>
<feature type="signal peptide" evidence="1">
    <location>
        <begin position="1"/>
        <end position="21"/>
    </location>
</feature>
<evidence type="ECO:0008006" key="4">
    <source>
        <dbReference type="Google" id="ProtNLM"/>
    </source>
</evidence>
<dbReference type="PROSITE" id="PS51257">
    <property type="entry name" value="PROKAR_LIPOPROTEIN"/>
    <property type="match status" value="1"/>
</dbReference>
<evidence type="ECO:0000313" key="2">
    <source>
        <dbReference type="EMBL" id="QIS20350.1"/>
    </source>
</evidence>
<reference evidence="2 3" key="1">
    <citation type="journal article" date="2019" name="ACS Chem. Biol.">
        <title>Identification and Mobilization of a Cryptic Antibiotic Biosynthesis Gene Locus from a Human-Pathogenic Nocardia Isolate.</title>
        <authorList>
            <person name="Herisse M."/>
            <person name="Ishida K."/>
            <person name="Porter J.L."/>
            <person name="Howden B."/>
            <person name="Hertweck C."/>
            <person name="Stinear T.P."/>
            <person name="Pidot S.J."/>
        </authorList>
    </citation>
    <scope>NUCLEOTIDE SEQUENCE [LARGE SCALE GENOMIC DNA]</scope>
    <source>
        <strain evidence="2 3">AUSMDU00012715</strain>
    </source>
</reference>
<protein>
    <recommendedName>
        <fullName evidence="4">Glycoside hydrolase family 42 N-terminal domain-containing protein</fullName>
    </recommendedName>
</protein>